<organism evidence="1 2">
    <name type="scientific">Biomphalaria pfeifferi</name>
    <name type="common">Bloodfluke planorb</name>
    <name type="synonym">Freshwater snail</name>
    <dbReference type="NCBI Taxonomy" id="112525"/>
    <lineage>
        <taxon>Eukaryota</taxon>
        <taxon>Metazoa</taxon>
        <taxon>Spiralia</taxon>
        <taxon>Lophotrochozoa</taxon>
        <taxon>Mollusca</taxon>
        <taxon>Gastropoda</taxon>
        <taxon>Heterobranchia</taxon>
        <taxon>Euthyneura</taxon>
        <taxon>Panpulmonata</taxon>
        <taxon>Hygrophila</taxon>
        <taxon>Lymnaeoidea</taxon>
        <taxon>Planorbidae</taxon>
        <taxon>Biomphalaria</taxon>
    </lineage>
</organism>
<dbReference type="AlphaFoldDB" id="A0AAD8AQ80"/>
<reference evidence="1" key="2">
    <citation type="submission" date="2023-04" db="EMBL/GenBank/DDBJ databases">
        <authorList>
            <person name="Bu L."/>
            <person name="Lu L."/>
            <person name="Laidemitt M.R."/>
            <person name="Zhang S.M."/>
            <person name="Mutuku M."/>
            <person name="Mkoji G."/>
            <person name="Steinauer M."/>
            <person name="Loker E.S."/>
        </authorList>
    </citation>
    <scope>NUCLEOTIDE SEQUENCE</scope>
    <source>
        <strain evidence="1">KasaAsao</strain>
        <tissue evidence="1">Whole Snail</tissue>
    </source>
</reference>
<proteinExistence type="predicted"/>
<evidence type="ECO:0000313" key="1">
    <source>
        <dbReference type="EMBL" id="KAK0039534.1"/>
    </source>
</evidence>
<name>A0AAD8AQ80_BIOPF</name>
<protein>
    <submittedName>
        <fullName evidence="1">DUF1018 domain-containing protein</fullName>
    </submittedName>
</protein>
<accession>A0AAD8AQ80</accession>
<dbReference type="EMBL" id="JASAOG010000440">
    <property type="protein sequence ID" value="KAK0039534.1"/>
    <property type="molecule type" value="Genomic_DNA"/>
</dbReference>
<comment type="caution">
    <text evidence="1">The sequence shown here is derived from an EMBL/GenBank/DDBJ whole genome shotgun (WGS) entry which is preliminary data.</text>
</comment>
<keyword evidence="2" id="KW-1185">Reference proteome</keyword>
<sequence>MPRPNNKIRTLAQNKLMHGYAAKCGLSHDDLRDYASEISNGRTDHTSELYTHEAAEIIDRLQKIAEPQKTPRRTIQYRRRNAGVDQIVTADQLNLLNNLWFAKEGRTANGLEMLCNRIIKREKPRTTKECNKVIEAVKSMNNRHSALGFLEKNDKEAA</sequence>
<reference evidence="1" key="1">
    <citation type="journal article" date="2023" name="PLoS Negl. Trop. Dis.">
        <title>A genome sequence for Biomphalaria pfeifferi, the major vector snail for the human-infecting parasite Schistosoma mansoni.</title>
        <authorList>
            <person name="Bu L."/>
            <person name="Lu L."/>
            <person name="Laidemitt M.R."/>
            <person name="Zhang S.M."/>
            <person name="Mutuku M."/>
            <person name="Mkoji G."/>
            <person name="Steinauer M."/>
            <person name="Loker E.S."/>
        </authorList>
    </citation>
    <scope>NUCLEOTIDE SEQUENCE</scope>
    <source>
        <strain evidence="1">KasaAsao</strain>
    </source>
</reference>
<gene>
    <name evidence="1" type="ORF">Bpfe_031019</name>
</gene>
<dbReference type="Proteomes" id="UP001233172">
    <property type="component" value="Unassembled WGS sequence"/>
</dbReference>
<evidence type="ECO:0000313" key="2">
    <source>
        <dbReference type="Proteomes" id="UP001233172"/>
    </source>
</evidence>